<dbReference type="Pfam" id="PF10087">
    <property type="entry name" value="DUF2325"/>
    <property type="match status" value="1"/>
</dbReference>
<proteinExistence type="inferred from homology"/>
<dbReference type="RefSeq" id="WP_015559094.1">
    <property type="nucleotide sequence ID" value="NC_021039.1"/>
</dbReference>
<protein>
    <submittedName>
        <fullName evidence="2">Uncharacterized protein conserved in bacteria (DUF2325)</fullName>
    </submittedName>
</protein>
<comment type="similarity">
    <text evidence="1">Belongs to the UPF0751 family.</text>
</comment>
<reference evidence="2" key="1">
    <citation type="submission" date="2010-03" db="EMBL/GenBank/DDBJ databases">
        <title>The genome sequence of Ruminococcus sp. 18P13.</title>
        <authorList>
            <consortium name="metaHIT consortium -- http://www.metahit.eu/"/>
            <person name="Pajon A."/>
            <person name="Turner K."/>
            <person name="Parkhill J."/>
            <person name="Bernalier A."/>
        </authorList>
    </citation>
    <scope>NUCLEOTIDE SEQUENCE [LARGE SCALE GENOMIC DNA]</scope>
    <source>
        <strain evidence="2">Type strain: 18P13</strain>
    </source>
</reference>
<keyword evidence="3" id="KW-1185">Reference proteome</keyword>
<reference evidence="2" key="2">
    <citation type="submission" date="2010-03" db="EMBL/GenBank/DDBJ databases">
        <authorList>
            <person name="Pajon A."/>
        </authorList>
    </citation>
    <scope>NUCLEOTIDE SEQUENCE</scope>
    <source>
        <strain evidence="2">Type strain: 18P13</strain>
    </source>
</reference>
<dbReference type="OrthoDB" id="5396775at2"/>
<dbReference type="PATRIC" id="fig|213810.4.peg.2061"/>
<accession>D4LEZ3</accession>
<dbReference type="STRING" id="213810.RUM_21730"/>
<dbReference type="BioCyc" id="RCHA213810:RUM_RS10545-MONOMER"/>
<dbReference type="EMBL" id="FP929052">
    <property type="protein sequence ID" value="CBL18188.1"/>
    <property type="molecule type" value="Genomic_DNA"/>
</dbReference>
<dbReference type="HOGENOM" id="CLU_157120_0_0_9"/>
<dbReference type="InterPro" id="IPR016772">
    <property type="entry name" value="UCP020408"/>
</dbReference>
<evidence type="ECO:0000256" key="1">
    <source>
        <dbReference type="ARBA" id="ARBA00007189"/>
    </source>
</evidence>
<dbReference type="Proteomes" id="UP000007054">
    <property type="component" value="Chromosome"/>
</dbReference>
<name>D4LEZ3_RUMC1</name>
<dbReference type="KEGG" id="rch:RUM_21730"/>
<organism evidence="2 3">
    <name type="scientific">Ruminococcus champanellensis (strain DSM 18848 / JCM 17042 / KCTC 15320 / 18P13)</name>
    <dbReference type="NCBI Taxonomy" id="213810"/>
    <lineage>
        <taxon>Bacteria</taxon>
        <taxon>Bacillati</taxon>
        <taxon>Bacillota</taxon>
        <taxon>Clostridia</taxon>
        <taxon>Eubacteriales</taxon>
        <taxon>Oscillospiraceae</taxon>
        <taxon>Ruminococcus</taxon>
    </lineage>
</organism>
<evidence type="ECO:0000313" key="3">
    <source>
        <dbReference type="Proteomes" id="UP000007054"/>
    </source>
</evidence>
<dbReference type="AlphaFoldDB" id="D4LEZ3"/>
<evidence type="ECO:0000313" key="2">
    <source>
        <dbReference type="EMBL" id="CBL18188.1"/>
    </source>
</evidence>
<dbReference type="GeneID" id="83156828"/>
<gene>
    <name evidence="2" type="ordered locus">RUM_21730</name>
</gene>
<sequence>MSVVVVGGNECMVTRYKQICSSYNCKSKVFTHMTVNFEQKIGSPDLVVVFTNTCSHKMVVSVDNKASKQDFRVAKIHSASASALKTVLEQYCKV</sequence>